<feature type="transmembrane region" description="Helical" evidence="1">
    <location>
        <begin position="155"/>
        <end position="180"/>
    </location>
</feature>
<feature type="domain" description="EamA" evidence="2">
    <location>
        <begin position="14"/>
        <end position="145"/>
    </location>
</feature>
<dbReference type="RefSeq" id="WP_320502579.1">
    <property type="nucleotide sequence ID" value="NZ_JAXCLX010000004.1"/>
</dbReference>
<dbReference type="PANTHER" id="PTHR22911:SF103">
    <property type="entry name" value="BLR2811 PROTEIN"/>
    <property type="match status" value="1"/>
</dbReference>
<evidence type="ECO:0000256" key="1">
    <source>
        <dbReference type="SAM" id="Phobius"/>
    </source>
</evidence>
<dbReference type="InterPro" id="IPR037185">
    <property type="entry name" value="EmrE-like"/>
</dbReference>
<gene>
    <name evidence="3" type="ORF">SMD31_19340</name>
</gene>
<reference evidence="3 4" key="1">
    <citation type="journal article" date="2013" name="Antonie Van Leeuwenhoek">
        <title>Dongia rigui sp. nov., isolated from freshwater of a large wetland in Korea.</title>
        <authorList>
            <person name="Baik K.S."/>
            <person name="Hwang Y.M."/>
            <person name="Choi J.S."/>
            <person name="Kwon J."/>
            <person name="Seong C.N."/>
        </authorList>
    </citation>
    <scope>NUCLEOTIDE SEQUENCE [LARGE SCALE GENOMIC DNA]</scope>
    <source>
        <strain evidence="3 4">04SU4-P</strain>
    </source>
</reference>
<feature type="transmembrane region" description="Helical" evidence="1">
    <location>
        <begin position="220"/>
        <end position="241"/>
    </location>
</feature>
<feature type="transmembrane region" description="Helical" evidence="1">
    <location>
        <begin position="192"/>
        <end position="214"/>
    </location>
</feature>
<feature type="transmembrane region" description="Helical" evidence="1">
    <location>
        <begin position="12"/>
        <end position="34"/>
    </location>
</feature>
<keyword evidence="4" id="KW-1185">Reference proteome</keyword>
<protein>
    <submittedName>
        <fullName evidence="3">DMT family transporter</fullName>
    </submittedName>
</protein>
<keyword evidence="1" id="KW-1133">Transmembrane helix</keyword>
<dbReference type="InterPro" id="IPR000620">
    <property type="entry name" value="EamA_dom"/>
</dbReference>
<feature type="transmembrane region" description="Helical" evidence="1">
    <location>
        <begin position="72"/>
        <end position="91"/>
    </location>
</feature>
<feature type="transmembrane region" description="Helical" evidence="1">
    <location>
        <begin position="40"/>
        <end position="60"/>
    </location>
</feature>
<dbReference type="EMBL" id="JAXCLX010000004">
    <property type="protein sequence ID" value="MDY0874105.1"/>
    <property type="molecule type" value="Genomic_DNA"/>
</dbReference>
<accession>A0ABU5E3F2</accession>
<feature type="domain" description="EamA" evidence="2">
    <location>
        <begin position="161"/>
        <end position="288"/>
    </location>
</feature>
<evidence type="ECO:0000313" key="3">
    <source>
        <dbReference type="EMBL" id="MDY0874105.1"/>
    </source>
</evidence>
<organism evidence="3 4">
    <name type="scientific">Dongia rigui</name>
    <dbReference type="NCBI Taxonomy" id="940149"/>
    <lineage>
        <taxon>Bacteria</taxon>
        <taxon>Pseudomonadati</taxon>
        <taxon>Pseudomonadota</taxon>
        <taxon>Alphaproteobacteria</taxon>
        <taxon>Rhodospirillales</taxon>
        <taxon>Dongiaceae</taxon>
        <taxon>Dongia</taxon>
    </lineage>
</organism>
<proteinExistence type="predicted"/>
<feature type="transmembrane region" description="Helical" evidence="1">
    <location>
        <begin position="274"/>
        <end position="291"/>
    </location>
</feature>
<feature type="transmembrane region" description="Helical" evidence="1">
    <location>
        <begin position="248"/>
        <end position="268"/>
    </location>
</feature>
<feature type="transmembrane region" description="Helical" evidence="1">
    <location>
        <begin position="97"/>
        <end position="119"/>
    </location>
</feature>
<dbReference type="Pfam" id="PF00892">
    <property type="entry name" value="EamA"/>
    <property type="match status" value="2"/>
</dbReference>
<feature type="transmembrane region" description="Helical" evidence="1">
    <location>
        <begin position="131"/>
        <end position="149"/>
    </location>
</feature>
<evidence type="ECO:0000259" key="2">
    <source>
        <dbReference type="Pfam" id="PF00892"/>
    </source>
</evidence>
<dbReference type="PANTHER" id="PTHR22911">
    <property type="entry name" value="ACYL-MALONYL CONDENSING ENZYME-RELATED"/>
    <property type="match status" value="1"/>
</dbReference>
<sequence>MTAPAPKLSPAGAMLFMGLGVFGFCVADACVKWLTHGYSTWQILAVGRVPALIVAIGLTWRATGSPFRVKTSYFRFHALRSVLIMLTGYTFFEGLRFLPLVDCIAIAFAAPLFVTALSGPLNGEQVGPRRWAAVAIGFVGVIIALIATPRADGNFFTHLNVGAILVLGSAFFYSLTLITLRRISGKDSSHNILFHTSTATLVIVCPLAAFDWNWPTGADWVILLLQGVSSAVAQLCMIKAFRSGEASMLVPLEYTALVWAAFFGWSIWAEIPTLQILAGAAIIIAANIYIAQREVHHARKKDLVPENPVLPE</sequence>
<evidence type="ECO:0000313" key="4">
    <source>
        <dbReference type="Proteomes" id="UP001271769"/>
    </source>
</evidence>
<keyword evidence="1" id="KW-0812">Transmembrane</keyword>
<comment type="caution">
    <text evidence="3">The sequence shown here is derived from an EMBL/GenBank/DDBJ whole genome shotgun (WGS) entry which is preliminary data.</text>
</comment>
<dbReference type="SUPFAM" id="SSF103481">
    <property type="entry name" value="Multidrug resistance efflux transporter EmrE"/>
    <property type="match status" value="2"/>
</dbReference>
<keyword evidence="1" id="KW-0472">Membrane</keyword>
<name>A0ABU5E3F2_9PROT</name>
<dbReference type="Proteomes" id="UP001271769">
    <property type="component" value="Unassembled WGS sequence"/>
</dbReference>